<keyword evidence="2" id="KW-1133">Transmembrane helix</keyword>
<feature type="transmembrane region" description="Helical" evidence="2">
    <location>
        <begin position="17"/>
        <end position="38"/>
    </location>
</feature>
<dbReference type="AlphaFoldDB" id="A0A3E0WMC1"/>
<reference evidence="5" key="1">
    <citation type="submission" date="2017-05" db="EMBL/GenBank/DDBJ databases">
        <authorList>
            <person name="Sharma S."/>
            <person name="Sidhu C."/>
            <person name="Pinnaka A.K."/>
        </authorList>
    </citation>
    <scope>NUCLEOTIDE SEQUENCE [LARGE SCALE GENOMIC DNA]</scope>
    <source>
        <strain evidence="5">AK93</strain>
    </source>
</reference>
<comment type="caution">
    <text evidence="4">The sequence shown here is derived from an EMBL/GenBank/DDBJ whole genome shotgun (WGS) entry which is preliminary data.</text>
</comment>
<keyword evidence="2" id="KW-0812">Transmembrane</keyword>
<evidence type="ECO:0000256" key="1">
    <source>
        <dbReference type="ARBA" id="ARBA00001946"/>
    </source>
</evidence>
<accession>A0A3E0WMC1</accession>
<evidence type="ECO:0000256" key="2">
    <source>
        <dbReference type="SAM" id="Phobius"/>
    </source>
</evidence>
<dbReference type="SMART" id="SM00267">
    <property type="entry name" value="GGDEF"/>
    <property type="match status" value="1"/>
</dbReference>
<keyword evidence="5" id="KW-1185">Reference proteome</keyword>
<dbReference type="GO" id="GO:0003824">
    <property type="term" value="F:catalytic activity"/>
    <property type="evidence" value="ECO:0007669"/>
    <property type="project" value="UniProtKB-ARBA"/>
</dbReference>
<protein>
    <recommendedName>
        <fullName evidence="3">GGDEF domain-containing protein</fullName>
    </recommendedName>
</protein>
<dbReference type="PANTHER" id="PTHR46663">
    <property type="entry name" value="DIGUANYLATE CYCLASE DGCT-RELATED"/>
    <property type="match status" value="1"/>
</dbReference>
<feature type="domain" description="GGDEF" evidence="3">
    <location>
        <begin position="371"/>
        <end position="502"/>
    </location>
</feature>
<feature type="transmembrane region" description="Helical" evidence="2">
    <location>
        <begin position="302"/>
        <end position="322"/>
    </location>
</feature>
<dbReference type="Pfam" id="PF00990">
    <property type="entry name" value="GGDEF"/>
    <property type="match status" value="1"/>
</dbReference>
<evidence type="ECO:0000313" key="5">
    <source>
        <dbReference type="Proteomes" id="UP000256763"/>
    </source>
</evidence>
<evidence type="ECO:0000313" key="4">
    <source>
        <dbReference type="EMBL" id="RFA34104.1"/>
    </source>
</evidence>
<evidence type="ECO:0000259" key="3">
    <source>
        <dbReference type="PROSITE" id="PS50887"/>
    </source>
</evidence>
<dbReference type="SUPFAM" id="SSF55073">
    <property type="entry name" value="Nucleotide cyclase"/>
    <property type="match status" value="1"/>
</dbReference>
<gene>
    <name evidence="4" type="ORF">CAL65_15720</name>
</gene>
<name>A0A3E0WMC1_9GAMM</name>
<dbReference type="PANTHER" id="PTHR46663:SF3">
    <property type="entry name" value="SLL0267 PROTEIN"/>
    <property type="match status" value="1"/>
</dbReference>
<proteinExistence type="predicted"/>
<dbReference type="InterPro" id="IPR000160">
    <property type="entry name" value="GGDEF_dom"/>
</dbReference>
<dbReference type="Gene3D" id="3.30.70.270">
    <property type="match status" value="1"/>
</dbReference>
<dbReference type="PROSITE" id="PS50887">
    <property type="entry name" value="GGDEF"/>
    <property type="match status" value="1"/>
</dbReference>
<keyword evidence="2" id="KW-0472">Membrane</keyword>
<dbReference type="InterPro" id="IPR029787">
    <property type="entry name" value="Nucleotide_cyclase"/>
</dbReference>
<dbReference type="Proteomes" id="UP000256763">
    <property type="component" value="Unassembled WGS sequence"/>
</dbReference>
<dbReference type="CDD" id="cd01949">
    <property type="entry name" value="GGDEF"/>
    <property type="match status" value="1"/>
</dbReference>
<organism evidence="4 5">
    <name type="scientific">Alkalilimnicola ehrlichii</name>
    <dbReference type="NCBI Taxonomy" id="351052"/>
    <lineage>
        <taxon>Bacteria</taxon>
        <taxon>Pseudomonadati</taxon>
        <taxon>Pseudomonadota</taxon>
        <taxon>Gammaproteobacteria</taxon>
        <taxon>Chromatiales</taxon>
        <taxon>Ectothiorhodospiraceae</taxon>
        <taxon>Alkalilimnicola</taxon>
    </lineage>
</organism>
<dbReference type="InterPro" id="IPR052163">
    <property type="entry name" value="DGC-Regulatory_Protein"/>
</dbReference>
<dbReference type="OrthoDB" id="9776960at2"/>
<dbReference type="EMBL" id="NFZW01000017">
    <property type="protein sequence ID" value="RFA34104.1"/>
    <property type="molecule type" value="Genomic_DNA"/>
</dbReference>
<dbReference type="FunFam" id="3.30.70.270:FF:000001">
    <property type="entry name" value="Diguanylate cyclase domain protein"/>
    <property type="match status" value="1"/>
</dbReference>
<comment type="cofactor">
    <cofactor evidence="1">
        <name>Mg(2+)</name>
        <dbReference type="ChEBI" id="CHEBI:18420"/>
    </cofactor>
</comment>
<dbReference type="InterPro" id="IPR043128">
    <property type="entry name" value="Rev_trsase/Diguanyl_cyclase"/>
</dbReference>
<dbReference type="RefSeq" id="WP_116303162.1">
    <property type="nucleotide sequence ID" value="NZ_NFZV01000018.1"/>
</dbReference>
<dbReference type="NCBIfam" id="TIGR00254">
    <property type="entry name" value="GGDEF"/>
    <property type="match status" value="1"/>
</dbReference>
<sequence length="504" mass="55778">MVVDFAFAQESRLRAPLYAAVHILVWIVLVALLGAHVWSGQLRQAEDEFQLHAATLHREMSARLEASEAVLAGVVVFLQVHDPEVDAPLRHFSRELLPRFPHIYQVVVGGNAIVSVPSGLEDKVQQVGQGAAEANNLSPSEMPITFTEPSRVDSRIKTGGTFGTLTLRGAVEQAAQRGSVVASRPFALRYGDLAYALVHPLESANGAEGEGGFVLLKIRAKDLLPADDRLLDGTRVALRYEPDNNESGTLLLVGREWREPGWVGRYLFPMLRFNGTFDAPSQPFSLVVERQLGWELLATPSLITAALAGVLGLALVIAYTRLRLRQEEISRRSAQRLYWLANYDTLTGLPNRNLLQDRLQQALSRARRHNYRVAVLFCDLDGFKAVNDTAGHEVGDRLLVTVAKRLQASLRDQDTVGRLSGDEFVVVLEDVTDRNAAERVVEELQRSLDEGISIDEFDFMVSASIGLALYPDDGKEADALLRRADYAMYSRKHPDWVAPPDACQ</sequence>